<dbReference type="Pfam" id="PF13977">
    <property type="entry name" value="TetR_C_6"/>
    <property type="match status" value="1"/>
</dbReference>
<keyword evidence="4" id="KW-0804">Transcription</keyword>
<evidence type="ECO:0000256" key="4">
    <source>
        <dbReference type="ARBA" id="ARBA00023163"/>
    </source>
</evidence>
<dbReference type="RefSeq" id="WP_140007913.1">
    <property type="nucleotide sequence ID" value="NZ_JBHMDG010000012.1"/>
</dbReference>
<keyword evidence="2" id="KW-0805">Transcription regulation</keyword>
<keyword evidence="3 5" id="KW-0238">DNA-binding</keyword>
<reference evidence="7 8" key="1">
    <citation type="submission" date="2024-09" db="EMBL/GenBank/DDBJ databases">
        <authorList>
            <person name="Sun Q."/>
            <person name="Mori K."/>
        </authorList>
    </citation>
    <scope>NUCLEOTIDE SEQUENCE [LARGE SCALE GENOMIC DNA]</scope>
    <source>
        <strain evidence="7 8">JCM 9626</strain>
    </source>
</reference>
<protein>
    <submittedName>
        <fullName evidence="7">TetR/AcrR family transcriptional regulator</fullName>
    </submittedName>
</protein>
<gene>
    <name evidence="7" type="ORF">ACFFRI_10395</name>
</gene>
<evidence type="ECO:0000256" key="1">
    <source>
        <dbReference type="ARBA" id="ARBA00022491"/>
    </source>
</evidence>
<comment type="caution">
    <text evidence="7">The sequence shown here is derived from an EMBL/GenBank/DDBJ whole genome shotgun (WGS) entry which is preliminary data.</text>
</comment>
<sequence length="213" mass="22682">MSARPPAPARRRPPRDDVRRALLEAAARVFARRGIEGSTLDDVAADAGFTKGAVYSNFDSKQALVSALVEDRTSAYLTLGLEAVAEVDQDARDLAVLAQVLGDRLTAAGDEQRDWHLLFLELWQRAVRTQDPGGTFGEQRASLRAAVSDAIGERAARSGTSLSMPASDLAIVLMALVNGLAVERMIAPDDVPADLMGRVLALLVNGPASPRPV</sequence>
<feature type="DNA-binding region" description="H-T-H motif" evidence="5">
    <location>
        <begin position="39"/>
        <end position="58"/>
    </location>
</feature>
<evidence type="ECO:0000256" key="2">
    <source>
        <dbReference type="ARBA" id="ARBA00023015"/>
    </source>
</evidence>
<organism evidence="7 8">
    <name type="scientific">Nocardioides plantarum</name>
    <dbReference type="NCBI Taxonomy" id="29299"/>
    <lineage>
        <taxon>Bacteria</taxon>
        <taxon>Bacillati</taxon>
        <taxon>Actinomycetota</taxon>
        <taxon>Actinomycetes</taxon>
        <taxon>Propionibacteriales</taxon>
        <taxon>Nocardioidaceae</taxon>
        <taxon>Nocardioides</taxon>
    </lineage>
</organism>
<dbReference type="EMBL" id="JBHMDG010000012">
    <property type="protein sequence ID" value="MFB9313453.1"/>
    <property type="molecule type" value="Genomic_DNA"/>
</dbReference>
<dbReference type="PROSITE" id="PS50977">
    <property type="entry name" value="HTH_TETR_2"/>
    <property type="match status" value="1"/>
</dbReference>
<dbReference type="SUPFAM" id="SSF48498">
    <property type="entry name" value="Tetracyclin repressor-like, C-terminal domain"/>
    <property type="match status" value="1"/>
</dbReference>
<dbReference type="Pfam" id="PF00440">
    <property type="entry name" value="TetR_N"/>
    <property type="match status" value="1"/>
</dbReference>
<dbReference type="PRINTS" id="PR00455">
    <property type="entry name" value="HTHTETR"/>
</dbReference>
<evidence type="ECO:0000313" key="8">
    <source>
        <dbReference type="Proteomes" id="UP001589750"/>
    </source>
</evidence>
<dbReference type="InterPro" id="IPR001647">
    <property type="entry name" value="HTH_TetR"/>
</dbReference>
<dbReference type="PANTHER" id="PTHR30055">
    <property type="entry name" value="HTH-TYPE TRANSCRIPTIONAL REGULATOR RUTR"/>
    <property type="match status" value="1"/>
</dbReference>
<keyword evidence="8" id="KW-1185">Reference proteome</keyword>
<dbReference type="Gene3D" id="1.10.357.10">
    <property type="entry name" value="Tetracycline Repressor, domain 2"/>
    <property type="match status" value="1"/>
</dbReference>
<accession>A0ABV5KBI9</accession>
<evidence type="ECO:0000259" key="6">
    <source>
        <dbReference type="PROSITE" id="PS50977"/>
    </source>
</evidence>
<dbReference type="Proteomes" id="UP001589750">
    <property type="component" value="Unassembled WGS sequence"/>
</dbReference>
<feature type="domain" description="HTH tetR-type" evidence="6">
    <location>
        <begin position="16"/>
        <end position="76"/>
    </location>
</feature>
<name>A0ABV5KBI9_9ACTN</name>
<dbReference type="InterPro" id="IPR039538">
    <property type="entry name" value="BetI_C"/>
</dbReference>
<dbReference type="PANTHER" id="PTHR30055:SF241">
    <property type="entry name" value="TRANSCRIPTIONAL REGULATORY PROTEIN"/>
    <property type="match status" value="1"/>
</dbReference>
<proteinExistence type="predicted"/>
<dbReference type="InterPro" id="IPR009057">
    <property type="entry name" value="Homeodomain-like_sf"/>
</dbReference>
<evidence type="ECO:0000256" key="3">
    <source>
        <dbReference type="ARBA" id="ARBA00023125"/>
    </source>
</evidence>
<dbReference type="SUPFAM" id="SSF46689">
    <property type="entry name" value="Homeodomain-like"/>
    <property type="match status" value="1"/>
</dbReference>
<dbReference type="InterPro" id="IPR050109">
    <property type="entry name" value="HTH-type_TetR-like_transc_reg"/>
</dbReference>
<keyword evidence="1" id="KW-0678">Repressor</keyword>
<evidence type="ECO:0000313" key="7">
    <source>
        <dbReference type="EMBL" id="MFB9313453.1"/>
    </source>
</evidence>
<evidence type="ECO:0000256" key="5">
    <source>
        <dbReference type="PROSITE-ProRule" id="PRU00335"/>
    </source>
</evidence>
<dbReference type="InterPro" id="IPR036271">
    <property type="entry name" value="Tet_transcr_reg_TetR-rel_C_sf"/>
</dbReference>